<keyword evidence="1" id="KW-0732">Signal</keyword>
<dbReference type="KEGG" id="cliz:G7Y31_06435"/>
<dbReference type="AlphaFoldDB" id="A0A7T0KDR8"/>
<accession>A0A7T0KDR8</accession>
<evidence type="ECO:0000313" key="2">
    <source>
        <dbReference type="EMBL" id="QPK78234.1"/>
    </source>
</evidence>
<dbReference type="Proteomes" id="UP000594681">
    <property type="component" value="Chromosome"/>
</dbReference>
<protein>
    <submittedName>
        <fullName evidence="2">Uncharacterized protein</fullName>
    </submittedName>
</protein>
<reference evidence="2 3" key="1">
    <citation type="submission" date="2020-11" db="EMBL/GenBank/DDBJ databases">
        <title>Corynebacterium sp. ZJ-599.</title>
        <authorList>
            <person name="Zhou J."/>
        </authorList>
    </citation>
    <scope>NUCLEOTIDE SEQUENCE [LARGE SCALE GENOMIC DNA]</scope>
    <source>
        <strain evidence="2 3">ZJ-599</strain>
    </source>
</reference>
<name>A0A7T0KDR8_9CORY</name>
<dbReference type="EMBL" id="CP064954">
    <property type="protein sequence ID" value="QPK78234.1"/>
    <property type="molecule type" value="Genomic_DNA"/>
</dbReference>
<evidence type="ECO:0000313" key="3">
    <source>
        <dbReference type="Proteomes" id="UP000594681"/>
    </source>
</evidence>
<gene>
    <name evidence="2" type="ORF">G7Y31_06435</name>
</gene>
<proteinExistence type="predicted"/>
<evidence type="ECO:0000256" key="1">
    <source>
        <dbReference type="SAM" id="SignalP"/>
    </source>
</evidence>
<keyword evidence="3" id="KW-1185">Reference proteome</keyword>
<feature type="signal peptide" evidence="1">
    <location>
        <begin position="1"/>
        <end position="24"/>
    </location>
</feature>
<dbReference type="RefSeq" id="WP_165008277.1">
    <property type="nucleotide sequence ID" value="NZ_CP064954.1"/>
</dbReference>
<feature type="chain" id="PRO_5038841408" evidence="1">
    <location>
        <begin position="25"/>
        <end position="80"/>
    </location>
</feature>
<organism evidence="2 3">
    <name type="scientific">Corynebacterium lizhenjunii</name>
    <dbReference type="NCBI Taxonomy" id="2709394"/>
    <lineage>
        <taxon>Bacteria</taxon>
        <taxon>Bacillati</taxon>
        <taxon>Actinomycetota</taxon>
        <taxon>Actinomycetes</taxon>
        <taxon>Mycobacteriales</taxon>
        <taxon>Corynebacteriaceae</taxon>
        <taxon>Corynebacterium</taxon>
    </lineage>
</organism>
<sequence>MRLRKALVASATATALLVSGPAIATAQETPAASSASEWSDALLGSSMDENGKVNPKEITNWLRVFERLIKAFDSLLSFKL</sequence>